<evidence type="ECO:0000256" key="1">
    <source>
        <dbReference type="SAM" id="MobiDB-lite"/>
    </source>
</evidence>
<accession>A0A378K482</accession>
<evidence type="ECO:0000313" key="2">
    <source>
        <dbReference type="EMBL" id="STX79339.1"/>
    </source>
</evidence>
<evidence type="ECO:0000313" key="3">
    <source>
        <dbReference type="Proteomes" id="UP000254631"/>
    </source>
</evidence>
<sequence>MKDLIAFIHDLYKDRTEKSVKFESKGRVIVSPLMSKEDARELFKSLKEILPEEARLKVRESKQEPDQFRVVLFNPENVFSFYAKRAAELLNRFRPFPIFSSEDKYYKWEYNPASRLIEYRVTFSILDLDTEEKIPDPGKDVKELKVIDQYNKKLQSTYPGITILGNNSEDGGDDSFFLALNYSNYKAINSPPSLRDIGIEFFRKHPENFTTEVSKKIPGDMTDEFTDIKPSSTKPSSTGS</sequence>
<protein>
    <submittedName>
        <fullName evidence="2">Substrate of the Dot/Icm secretion system</fullName>
    </submittedName>
</protein>
<proteinExistence type="predicted"/>
<gene>
    <name evidence="2" type="ORF">NCTC12000_01328</name>
</gene>
<dbReference type="EMBL" id="UGOL01000001">
    <property type="protein sequence ID" value="STX79339.1"/>
    <property type="molecule type" value="Genomic_DNA"/>
</dbReference>
<organism evidence="2 3">
    <name type="scientific">Legionella pneumophila</name>
    <dbReference type="NCBI Taxonomy" id="446"/>
    <lineage>
        <taxon>Bacteria</taxon>
        <taxon>Pseudomonadati</taxon>
        <taxon>Pseudomonadota</taxon>
        <taxon>Gammaproteobacteria</taxon>
        <taxon>Legionellales</taxon>
        <taxon>Legionellaceae</taxon>
        <taxon>Legionella</taxon>
    </lineage>
</organism>
<name>A0A378K482_LEGPN</name>
<feature type="region of interest" description="Disordered" evidence="1">
    <location>
        <begin position="216"/>
        <end position="240"/>
    </location>
</feature>
<dbReference type="OMA" id="GEEYCKW"/>
<dbReference type="AlphaFoldDB" id="A0A378K482"/>
<reference evidence="2 3" key="1">
    <citation type="submission" date="2018-06" db="EMBL/GenBank/DDBJ databases">
        <authorList>
            <consortium name="Pathogen Informatics"/>
            <person name="Doyle S."/>
        </authorList>
    </citation>
    <scope>NUCLEOTIDE SEQUENCE [LARGE SCALE GENOMIC DNA]</scope>
    <source>
        <strain evidence="2 3">NCTC12000</strain>
    </source>
</reference>
<dbReference type="Proteomes" id="UP000254631">
    <property type="component" value="Unassembled WGS sequence"/>
</dbReference>
<dbReference type="RefSeq" id="WP_011946271.1">
    <property type="nucleotide sequence ID" value="NZ_BAZA01000291.1"/>
</dbReference>
<feature type="compositionally biased region" description="Low complexity" evidence="1">
    <location>
        <begin position="229"/>
        <end position="240"/>
    </location>
</feature>